<comment type="subcellular location">
    <subcellularLocation>
        <location evidence="1">Cell membrane</location>
        <topology evidence="1">Multi-pass membrane protein</topology>
    </subcellularLocation>
</comment>
<gene>
    <name evidence="9" type="ORF">HXM94_06145</name>
    <name evidence="8" type="ORF">NW74_00865</name>
</gene>
<dbReference type="InterPro" id="IPR048279">
    <property type="entry name" value="MdtK-like"/>
</dbReference>
<dbReference type="NCBIfam" id="TIGR00797">
    <property type="entry name" value="matE"/>
    <property type="match status" value="1"/>
</dbReference>
<evidence type="ECO:0000256" key="2">
    <source>
        <dbReference type="ARBA" id="ARBA00022448"/>
    </source>
</evidence>
<dbReference type="RefSeq" id="WP_041953359.1">
    <property type="nucleotide sequence ID" value="NZ_CP009761.1"/>
</dbReference>
<dbReference type="Proteomes" id="UP000758611">
    <property type="component" value="Unassembled WGS sequence"/>
</dbReference>
<accession>A0A0B4RZV4</accession>
<feature type="transmembrane region" description="Helical" evidence="7">
    <location>
        <begin position="20"/>
        <end position="42"/>
    </location>
</feature>
<keyword evidence="4 7" id="KW-0812">Transmembrane</keyword>
<organism evidence="8 10">
    <name type="scientific">Parvimonas micra</name>
    <dbReference type="NCBI Taxonomy" id="33033"/>
    <lineage>
        <taxon>Bacteria</taxon>
        <taxon>Bacillati</taxon>
        <taxon>Bacillota</taxon>
        <taxon>Tissierellia</taxon>
        <taxon>Tissierellales</taxon>
        <taxon>Peptoniphilaceae</taxon>
        <taxon>Parvimonas</taxon>
    </lineage>
</organism>
<reference evidence="9" key="2">
    <citation type="submission" date="2020-04" db="EMBL/GenBank/DDBJ databases">
        <title>Deep metagenomics examines the oral microbiome during advanced dental caries in children, revealing novel taxa and co-occurrences with host molecules.</title>
        <authorList>
            <person name="Baker J.L."/>
            <person name="Morton J.T."/>
            <person name="Dinis M."/>
            <person name="Alvarez R."/>
            <person name="Tran N.C."/>
            <person name="Knight R."/>
            <person name="Edlund A."/>
        </authorList>
    </citation>
    <scope>NUCLEOTIDE SEQUENCE</scope>
    <source>
        <strain evidence="9">JCVI_23_bin.11</strain>
    </source>
</reference>
<feature type="transmembrane region" description="Helical" evidence="7">
    <location>
        <begin position="273"/>
        <end position="295"/>
    </location>
</feature>
<evidence type="ECO:0000256" key="1">
    <source>
        <dbReference type="ARBA" id="ARBA00004651"/>
    </source>
</evidence>
<keyword evidence="10" id="KW-1185">Reference proteome</keyword>
<dbReference type="GO" id="GO:0015297">
    <property type="term" value="F:antiporter activity"/>
    <property type="evidence" value="ECO:0007669"/>
    <property type="project" value="InterPro"/>
</dbReference>
<dbReference type="PANTHER" id="PTHR43549:SF3">
    <property type="entry name" value="MULTIDRUG RESISTANCE PROTEIN YPNP-RELATED"/>
    <property type="match status" value="1"/>
</dbReference>
<protein>
    <submittedName>
        <fullName evidence="9">MATE family efflux transporter</fullName>
    </submittedName>
    <submittedName>
        <fullName evidence="8">Multidrug transporter MatE</fullName>
    </submittedName>
</protein>
<dbReference type="EMBL" id="CP009761">
    <property type="protein sequence ID" value="AIZ36020.1"/>
    <property type="molecule type" value="Genomic_DNA"/>
</dbReference>
<feature type="transmembrane region" description="Helical" evidence="7">
    <location>
        <begin position="418"/>
        <end position="440"/>
    </location>
</feature>
<dbReference type="InterPro" id="IPR002528">
    <property type="entry name" value="MATE_fam"/>
</dbReference>
<dbReference type="AlphaFoldDB" id="A0A0B4RZV4"/>
<keyword evidence="5 7" id="KW-1133">Transmembrane helix</keyword>
<feature type="transmembrane region" description="Helical" evidence="7">
    <location>
        <begin position="96"/>
        <end position="117"/>
    </location>
</feature>
<dbReference type="STRING" id="33033.NW74_00865"/>
<feature type="transmembrane region" description="Helical" evidence="7">
    <location>
        <begin position="62"/>
        <end position="84"/>
    </location>
</feature>
<evidence type="ECO:0000256" key="5">
    <source>
        <dbReference type="ARBA" id="ARBA00022989"/>
    </source>
</evidence>
<evidence type="ECO:0000313" key="8">
    <source>
        <dbReference type="EMBL" id="AIZ36020.1"/>
    </source>
</evidence>
<dbReference type="OrthoDB" id="9776324at2"/>
<dbReference type="Pfam" id="PF01554">
    <property type="entry name" value="MatE"/>
    <property type="match status" value="2"/>
</dbReference>
<keyword evidence="3" id="KW-1003">Cell membrane</keyword>
<proteinExistence type="predicted"/>
<dbReference type="PANTHER" id="PTHR43549">
    <property type="entry name" value="MULTIDRUG RESISTANCE PROTEIN YPNP-RELATED"/>
    <property type="match status" value="1"/>
</dbReference>
<evidence type="ECO:0000313" key="9">
    <source>
        <dbReference type="EMBL" id="MBF1307340.1"/>
    </source>
</evidence>
<dbReference type="KEGG" id="pmic:NW74_00865"/>
<dbReference type="EMBL" id="JABZRE010000024">
    <property type="protein sequence ID" value="MBF1307340.1"/>
    <property type="molecule type" value="Genomic_DNA"/>
</dbReference>
<keyword evidence="2" id="KW-0813">Transport</keyword>
<dbReference type="CDD" id="cd13138">
    <property type="entry name" value="MATE_yoeA_like"/>
    <property type="match status" value="1"/>
</dbReference>
<feature type="transmembrane region" description="Helical" evidence="7">
    <location>
        <begin position="196"/>
        <end position="216"/>
    </location>
</feature>
<feature type="transmembrane region" description="Helical" evidence="7">
    <location>
        <begin position="316"/>
        <end position="342"/>
    </location>
</feature>
<evidence type="ECO:0000256" key="4">
    <source>
        <dbReference type="ARBA" id="ARBA00022692"/>
    </source>
</evidence>
<feature type="transmembrane region" description="Helical" evidence="7">
    <location>
        <begin position="387"/>
        <end position="412"/>
    </location>
</feature>
<name>A0A0B4RZV4_9FIRM</name>
<evidence type="ECO:0000256" key="6">
    <source>
        <dbReference type="ARBA" id="ARBA00023136"/>
    </source>
</evidence>
<dbReference type="GO" id="GO:0005886">
    <property type="term" value="C:plasma membrane"/>
    <property type="evidence" value="ECO:0007669"/>
    <property type="project" value="UniProtKB-SubCell"/>
</dbReference>
<sequence length="453" mass="49512">MVKSNEIDMINGKTLKKMVFFSIPIIFTSIFQLLFNTIDIIVVGRYAGSTALAGVGATSSLINLLVSLLIGISMGISVTMGKYCGARDYKNASDTVHNAIGLAIISGTILLFVGLIASRPMLHLMGTPDEIIDLSAIYMRIIFLGSPAAAIYNFGAALLRSIGDTKRPLFFLIVSGILNVFLNLFFVIVLNMSVDGVAIATIISQYVSAIMMILFLTKNVGYMHLDLRKIKLQKDKVISILRIGLPAGLQGIVFSISNVLIQSSINTFGKLVIAGNTAAINIEGFVYMSMNSIYQSTLSFTSQNMGAKKYHRIDKILLQGLGIVTVVGLVLGVGAYSLGNILLGIFTDNPEVIMYGLNRMKIVSATYLLCGLMDVTVGSLRGMGYSILPMVISLTGACLFRVIWIFTIFQIYRTQESLYISYPISWALTTTAHICCYLVIRKKLLKQNYEIIE</sequence>
<feature type="transmembrane region" description="Helical" evidence="7">
    <location>
        <begin position="137"/>
        <end position="157"/>
    </location>
</feature>
<evidence type="ECO:0000256" key="7">
    <source>
        <dbReference type="SAM" id="Phobius"/>
    </source>
</evidence>
<reference evidence="8 10" key="1">
    <citation type="submission" date="2014-10" db="EMBL/GenBank/DDBJ databases">
        <title>Complete genome sequence of Parvimonas micra KCOM 1535 (= ChDC B708).</title>
        <authorList>
            <person name="Kook J.-K."/>
            <person name="Park S.-N."/>
            <person name="Lim Y.K."/>
            <person name="Roh H."/>
        </authorList>
    </citation>
    <scope>NUCLEOTIDE SEQUENCE [LARGE SCALE GENOMIC DNA]</scope>
    <source>
        <strain evidence="8">KCOM 1535</strain>
        <strain evidence="10">KCOM 1535 / ChDC B708</strain>
    </source>
</reference>
<dbReference type="Proteomes" id="UP000031386">
    <property type="component" value="Chromosome"/>
</dbReference>
<feature type="transmembrane region" description="Helical" evidence="7">
    <location>
        <begin position="169"/>
        <end position="190"/>
    </location>
</feature>
<evidence type="ECO:0000313" key="10">
    <source>
        <dbReference type="Proteomes" id="UP000031386"/>
    </source>
</evidence>
<evidence type="ECO:0000256" key="3">
    <source>
        <dbReference type="ARBA" id="ARBA00022475"/>
    </source>
</evidence>
<dbReference type="InterPro" id="IPR052031">
    <property type="entry name" value="Membrane_Transporter-Flippase"/>
</dbReference>
<dbReference type="PIRSF" id="PIRSF006603">
    <property type="entry name" value="DinF"/>
    <property type="match status" value="1"/>
</dbReference>
<feature type="transmembrane region" description="Helical" evidence="7">
    <location>
        <begin position="237"/>
        <end position="261"/>
    </location>
</feature>
<keyword evidence="6 7" id="KW-0472">Membrane</keyword>
<dbReference type="GO" id="GO:0042910">
    <property type="term" value="F:xenobiotic transmembrane transporter activity"/>
    <property type="evidence" value="ECO:0007669"/>
    <property type="project" value="InterPro"/>
</dbReference>